<dbReference type="Gene3D" id="2.60.40.2610">
    <property type="entry name" value="Outer membrane usher protein FimD, plug domain"/>
    <property type="match status" value="1"/>
</dbReference>
<keyword evidence="9 10" id="KW-0998">Cell outer membrane</keyword>
<keyword evidence="5 10" id="KW-1029">Fimbrium biogenesis</keyword>
<evidence type="ECO:0000256" key="6">
    <source>
        <dbReference type="ARBA" id="ARBA00022692"/>
    </source>
</evidence>
<dbReference type="InterPro" id="IPR037224">
    <property type="entry name" value="PapC_N_sf"/>
</dbReference>
<dbReference type="InterPro" id="IPR025885">
    <property type="entry name" value="PapC_N"/>
</dbReference>
<dbReference type="RefSeq" id="WP_253455994.1">
    <property type="nucleotide sequence ID" value="NZ_JBGCUC010000008.1"/>
</dbReference>
<organism evidence="13 14">
    <name type="scientific">Erwinia plantamica</name>
    <dbReference type="NCBI Taxonomy" id="3237104"/>
    <lineage>
        <taxon>Bacteria</taxon>
        <taxon>Pseudomonadati</taxon>
        <taxon>Pseudomonadota</taxon>
        <taxon>Gammaproteobacteria</taxon>
        <taxon>Enterobacterales</taxon>
        <taxon>Erwiniaceae</taxon>
        <taxon>Erwinia</taxon>
    </lineage>
</organism>
<feature type="domain" description="PapC-like C-terminal" evidence="11">
    <location>
        <begin position="751"/>
        <end position="817"/>
    </location>
</feature>
<dbReference type="InterPro" id="IPR042186">
    <property type="entry name" value="FimD_plug_dom"/>
</dbReference>
<evidence type="ECO:0000256" key="2">
    <source>
        <dbReference type="ARBA" id="ARBA00008064"/>
    </source>
</evidence>
<evidence type="ECO:0000256" key="8">
    <source>
        <dbReference type="ARBA" id="ARBA00023136"/>
    </source>
</evidence>
<dbReference type="PANTHER" id="PTHR30451">
    <property type="entry name" value="OUTER MEMBRANE USHER PROTEIN"/>
    <property type="match status" value="1"/>
</dbReference>
<sequence length="832" mass="91339">MLPALLAGLIEKQANARELFNPNFLQTSSGSTEITDLSVFENPQSQAPGDYVVDIFINDSFVETKKITFFSHERSASEKVLQPCLSLQLLASYGVRTTAFPDLKENAAGCVAVTAIPQASVTFNFNTQRLMLSIPQAALRTSVRGFISPEQYDEGLTALFLNYRFSAANNYARDIHAHDSDSQYLNLRPGLNMGAWRLRNYTAWNRSSTSKDKGKWDAVYTYLQRNIIPLKAQLTVGESTSPADIFESVPFLGAQLVTDDEMLPESLRGYAPVVRGTARTNAQVIIRQNGYIIYQSYVAPGAFEIADLYATGGSGDLYVTIKEADGSEQNLVVPYASLPVLAREGYLKYSFTTGNYRPYDSAVDERYFSQATVIYGLPWNITLFGGLQAAANYQSLAFGIGKNFGGLGAFSADVINAWSTVKDQGKTDGQSVRLRYSKNFYETGTNFAIAGYRYSTRDYYSLPELMDTWRSGYSSLYREQARNRTELTLNQHLGQSAGALSLSLLREDYWRTNRRIESVSTSYNNSYNGISYGVSYSFNRNSSDFSGNRTDAKDRIFSFNVSMPLSRWLPNSWANYTVTSSKPGSVSHSAGLSGTALENNNLAWNLRQGYASQGTGNSGNLDADYRGTYGEVTAGYGYDQTMKRVSYGAEGGVIIHSKGVTLSQPFGNTAALVEAEGASGVQLINQTGVKTDFRGYTVVPNVAPYRRSDIALDTTTLSEDVDLALSTQSVVPTRGAIVHARFSARVGGRGIMTLTHNGQPVPFGAMVVEANEQNKQGYIVGEAGQVYLNGLKPSGTLLVQWGKSESKKCRINYTLPENKPENGIRLLNGICR</sequence>
<keyword evidence="14" id="KW-1185">Reference proteome</keyword>
<evidence type="ECO:0000256" key="4">
    <source>
        <dbReference type="ARBA" id="ARBA00022452"/>
    </source>
</evidence>
<accession>A0ABW7CL46</accession>
<evidence type="ECO:0000259" key="12">
    <source>
        <dbReference type="Pfam" id="PF13954"/>
    </source>
</evidence>
<evidence type="ECO:0000256" key="9">
    <source>
        <dbReference type="ARBA" id="ARBA00023237"/>
    </source>
</evidence>
<keyword evidence="6 10" id="KW-0812">Transmembrane</keyword>
<dbReference type="InterPro" id="IPR000015">
    <property type="entry name" value="Fimb_usher"/>
</dbReference>
<dbReference type="Gene3D" id="3.10.20.410">
    <property type="match status" value="1"/>
</dbReference>
<dbReference type="SUPFAM" id="SSF141729">
    <property type="entry name" value="FimD N-terminal domain-like"/>
    <property type="match status" value="1"/>
</dbReference>
<feature type="domain" description="PapC N-terminal" evidence="12">
    <location>
        <begin position="20"/>
        <end position="166"/>
    </location>
</feature>
<dbReference type="EMBL" id="JBGCUC010000008">
    <property type="protein sequence ID" value="MFG6076817.1"/>
    <property type="molecule type" value="Genomic_DNA"/>
</dbReference>
<name>A0ABW7CL46_9GAMM</name>
<keyword evidence="4" id="KW-1134">Transmembrane beta strand</keyword>
<dbReference type="Gene3D" id="2.60.40.2070">
    <property type="match status" value="1"/>
</dbReference>
<keyword evidence="3 10" id="KW-0813">Transport</keyword>
<evidence type="ECO:0000313" key="13">
    <source>
        <dbReference type="EMBL" id="MFG6076817.1"/>
    </source>
</evidence>
<dbReference type="Pfam" id="PF13953">
    <property type="entry name" value="PapC_C"/>
    <property type="match status" value="1"/>
</dbReference>
<reference evidence="13 14" key="1">
    <citation type="submission" date="2024-07" db="EMBL/GenBank/DDBJ databases">
        <title>Novel bacterial strain Erwinia sp. OPT-41 promoting growth of various crops.</title>
        <authorList>
            <person name="Egorshina A."/>
            <person name="Lukyantsev M.A."/>
            <person name="Golubev S.N."/>
            <person name="Muratova A.Y."/>
            <person name="Bulygina E.A."/>
        </authorList>
    </citation>
    <scope>NUCLEOTIDE SEQUENCE [LARGE SCALE GENOMIC DNA]</scope>
    <source>
        <strain evidence="13 14">OPT-41</strain>
    </source>
</reference>
<dbReference type="PROSITE" id="PS01151">
    <property type="entry name" value="FIMBRIAL_USHER"/>
    <property type="match status" value="1"/>
</dbReference>
<proteinExistence type="inferred from homology"/>
<evidence type="ECO:0000256" key="7">
    <source>
        <dbReference type="ARBA" id="ARBA00022729"/>
    </source>
</evidence>
<protein>
    <submittedName>
        <fullName evidence="13">Fimbria/pilus outer membrane usher protein</fullName>
    </submittedName>
</protein>
<comment type="caution">
    <text evidence="13">The sequence shown here is derived from an EMBL/GenBank/DDBJ whole genome shotgun (WGS) entry which is preliminary data.</text>
</comment>
<keyword evidence="8 10" id="KW-0472">Membrane</keyword>
<dbReference type="PANTHER" id="PTHR30451:SF21">
    <property type="entry name" value="FIMBRIAL USHER DOMAIN-CONTAINING PROTEIN YDET-RELATED"/>
    <property type="match status" value="1"/>
</dbReference>
<evidence type="ECO:0000256" key="1">
    <source>
        <dbReference type="ARBA" id="ARBA00004571"/>
    </source>
</evidence>
<evidence type="ECO:0000313" key="14">
    <source>
        <dbReference type="Proteomes" id="UP001605250"/>
    </source>
</evidence>
<dbReference type="InterPro" id="IPR043142">
    <property type="entry name" value="PapC-like_C_sf"/>
</dbReference>
<comment type="subcellular location">
    <subcellularLocation>
        <location evidence="1 10">Cell outer membrane</location>
        <topology evidence="1 10">Multi-pass membrane protein</topology>
    </subcellularLocation>
</comment>
<dbReference type="InterPro" id="IPR025949">
    <property type="entry name" value="PapC-like_C"/>
</dbReference>
<evidence type="ECO:0000256" key="3">
    <source>
        <dbReference type="ARBA" id="ARBA00022448"/>
    </source>
</evidence>
<dbReference type="Gene3D" id="2.60.40.3110">
    <property type="match status" value="1"/>
</dbReference>
<keyword evidence="7" id="KW-0732">Signal</keyword>
<evidence type="ECO:0000259" key="11">
    <source>
        <dbReference type="Pfam" id="PF13953"/>
    </source>
</evidence>
<comment type="similarity">
    <text evidence="2 10">Belongs to the fimbrial export usher family.</text>
</comment>
<dbReference type="Proteomes" id="UP001605250">
    <property type="component" value="Unassembled WGS sequence"/>
</dbReference>
<gene>
    <name evidence="13" type="ORF">AB3U87_10640</name>
</gene>
<evidence type="ECO:0000256" key="5">
    <source>
        <dbReference type="ARBA" id="ARBA00022558"/>
    </source>
</evidence>
<dbReference type="InterPro" id="IPR018030">
    <property type="entry name" value="Fimbrial_membr_usher_CS"/>
</dbReference>
<dbReference type="Pfam" id="PF00577">
    <property type="entry name" value="Usher"/>
    <property type="match status" value="1"/>
</dbReference>
<evidence type="ECO:0000256" key="10">
    <source>
        <dbReference type="RuleBase" id="RU003884"/>
    </source>
</evidence>
<dbReference type="Pfam" id="PF13954">
    <property type="entry name" value="PapC_N"/>
    <property type="match status" value="1"/>
</dbReference>